<feature type="compositionally biased region" description="Low complexity" evidence="1">
    <location>
        <begin position="1034"/>
        <end position="1056"/>
    </location>
</feature>
<protein>
    <recommendedName>
        <fullName evidence="2">CHAT domain-containing protein</fullName>
    </recommendedName>
</protein>
<organism evidence="3 4">
    <name type="scientific">Emiliania huxleyi (strain CCMP1516)</name>
    <dbReference type="NCBI Taxonomy" id="280463"/>
    <lineage>
        <taxon>Eukaryota</taxon>
        <taxon>Haptista</taxon>
        <taxon>Haptophyta</taxon>
        <taxon>Prymnesiophyceae</taxon>
        <taxon>Isochrysidales</taxon>
        <taxon>Noelaerhabdaceae</taxon>
        <taxon>Emiliania</taxon>
    </lineage>
</organism>
<feature type="region of interest" description="Disordered" evidence="1">
    <location>
        <begin position="765"/>
        <end position="924"/>
    </location>
</feature>
<feature type="region of interest" description="Disordered" evidence="1">
    <location>
        <begin position="1027"/>
        <end position="1056"/>
    </location>
</feature>
<proteinExistence type="predicted"/>
<dbReference type="SUPFAM" id="SSF52540">
    <property type="entry name" value="P-loop containing nucleoside triphosphate hydrolases"/>
    <property type="match status" value="2"/>
</dbReference>
<feature type="region of interest" description="Disordered" evidence="1">
    <location>
        <begin position="1235"/>
        <end position="1277"/>
    </location>
</feature>
<evidence type="ECO:0000313" key="3">
    <source>
        <dbReference type="EnsemblProtists" id="EOD38188"/>
    </source>
</evidence>
<dbReference type="STRING" id="2903.R1DRS0"/>
<feature type="region of interest" description="Disordered" evidence="1">
    <location>
        <begin position="703"/>
        <end position="741"/>
    </location>
</feature>
<evidence type="ECO:0000256" key="1">
    <source>
        <dbReference type="SAM" id="MobiDB-lite"/>
    </source>
</evidence>
<dbReference type="Pfam" id="PF12770">
    <property type="entry name" value="CHAT"/>
    <property type="match status" value="1"/>
</dbReference>
<dbReference type="KEGG" id="ehx:EMIHUDRAFT_449028"/>
<feature type="compositionally biased region" description="Low complexity" evidence="1">
    <location>
        <begin position="1248"/>
        <end position="1277"/>
    </location>
</feature>
<reference evidence="3" key="2">
    <citation type="submission" date="2024-10" db="UniProtKB">
        <authorList>
            <consortium name="EnsemblProtists"/>
        </authorList>
    </citation>
    <scope>IDENTIFICATION</scope>
</reference>
<feature type="domain" description="CHAT" evidence="2">
    <location>
        <begin position="271"/>
        <end position="411"/>
    </location>
</feature>
<dbReference type="eggNOG" id="ENOG502REIA">
    <property type="taxonomic scope" value="Eukaryota"/>
</dbReference>
<dbReference type="EnsemblProtists" id="EOD38188">
    <property type="protein sequence ID" value="EOD38188"/>
    <property type="gene ID" value="EMIHUDRAFT_449028"/>
</dbReference>
<dbReference type="Proteomes" id="UP000013827">
    <property type="component" value="Unassembled WGS sequence"/>
</dbReference>
<feature type="region of interest" description="Disordered" evidence="1">
    <location>
        <begin position="142"/>
        <end position="168"/>
    </location>
</feature>
<dbReference type="Gene3D" id="3.40.50.300">
    <property type="entry name" value="P-loop containing nucleotide triphosphate hydrolases"/>
    <property type="match status" value="1"/>
</dbReference>
<dbReference type="RefSeq" id="XP_005790617.1">
    <property type="nucleotide sequence ID" value="XM_005790560.1"/>
</dbReference>
<sequence>MVAELALRYTLGADPTRLLLRVNWAEDVISAEQVIALLQADGVDTTRLKAVRAFDSVFEAWSLIGAVLPLEGCSQVGSARLLELRAEMAPLLPLTPSALVREPTPPPCSERSSSMTTPRPPRRASDMLLGCHSDSITSGEAASHRQLSCRESPALAAGPGAEASSPLDQCQRLPSGILRREHSLASTSAAPEPQVARFRSQPSGGAHSVPDQQSPAPGGYAAGALYGFGGSALYTGGGRLELALLHAAPLVWRKNRRILPLDHQALTLDFKGEVKALLDVLRRARKHLTLSSGVASSAALGEMLALQPLMLHLVCHGDIDEETGAFFLGFEDDEGSLDQLSLDRLHALLAPANLVRGTRLVFVSACHSQPAAEVFAACGVPHVVGVRADAKALFARHLYLALVQGNSVRAAFEMGTAALAGTAPSARMLHPAAEAAKDPHEAVLFPPGSLWPGEPLERNPLPGLEPPYLPKPFLGRALVLTLGRKRNKEVRLLTLTGAPGTSLAIAAAGHLYERRWFPDGCVCVELAGRRSQSEALAALTEALDMELRSLPDVSRGLKLWRGLLILDNVDDGCDCKGVQALVAKLLATKELRVLCTARQRSGVFNGSQGERLIDVSPLSEYDAARLFRELALEVLPPDLRPPGALIGHPVLRALAGLPGAICQNAPLLRSGVSLAELERELLRAPARAQAPLALAAPLAPADMDQAADHGGQPMAARAVSKDTQTTLASAGGAASASPPPPPVVSALASVAVQVASASDPVFARGAWHADEPRGGAGVSSQPRRRSAPGSALGSGRSSADSEGVPRPPDGVTATPSSGPAREERRGAGGAGGGDRSSAAGGADTTPPEGPEETPRVFLTIPLEESGEQRVGDSTATPPVAEPSAGGGSPSAEAELPPPPPWGPLMQHLVQRPDQPPEAAPIGPPADARWLVRRRTLQLGAAASPPERRPAMSPRGGDSPRHEAGMSELLTSYISELDHGVLDPLLPTPPMRLLAGRCARRLATLGERFVALLEANARSEAMAAPGHTSFALPATSGSPSGRRSSTTQGGEIADGVSEGVEGGEDLARWRKFFTEVLAPNLWACLTDERLQLIRASGAAPGDCSEALSITEESASAARRTLDALQVLEVPPARLGELRLLLGDQMLQLGEDMSAVQEVLSAAVLAYSEAEPEGGKGSNASDSGYGSGGNDDDAAHRSEGGGERDADAAEEVAVGAAVGGGDPLLLDATLFPSLSRQSSGFAPSGLHPPGCGDDSPAASAASATGGGASSLSGGVASDAQPAESPLLATTFTPGAAVEGPAGLWRQVALMASGSERGRRWVSGLVRALLMLGDSYIKDKLNQMDDAIVAGLNDLTVAERLSQRPHGGLADSAAAGASDSLWRRASAGLLSSPQLAAPFALSLARGQMSPRSREAHAADLARADNLYREVLRRLRSPLACFPNVGGDGGNGRAGGTEEHSGDRGGDGADEGGDEDHEHWRAATVGLAKLALIRGEPRRAVDMLGECGTTDPAVIELRGKARAALGDLDGAREQLQLAAGLWQQRGDGLRAQESRAAGEAVRRALLQRARAQGRGAGRLLVLDAAPLVAWAPAGHSLAGDRPSDGDATRASPTGGDGSWGPVAFPKRAGVRCWRALLEALSPLGVSLQVQLEILTRRTLAAALDQQDRPMLHLLPAPDYAGGLALEADAGELSPLPLEELRAMLAAAPSTPSLVFLTARGSEPAGRAFLEAGCETVVALRGFLPEADVTAFSAAFYTALLRGAAPREAFEAASASLHAPVAGGFVLIGAAASLGPLPPPGELIDVSPKLCPWNLPYVTDDGGSPSLPPPAAAAAEFGLAASSSRRELRGGRGAAGGRVAVGGAEEAEAAASEQLAHGAAFVGRHLELHELLHSCLTNQITCVYGAKGYGKSALILEAAAYLRQRGAFPHGIFCCSLEGLRRTDRVRARLGATLHFPARSNDELSTHLAQYNCCLLILDRCEAAINASRPQFVFFLHSLLSAGVRLLLCSNSSSLLAADDFAAAHDADDDARMTTPVSIYSITLAPMSERDAALLLIELTERELDAAELLDEAAERAAGSSAPADVLTALRRHELIARLGGVPTNIQWAACRLRDTTVGALLAELRSLKPSQQARLVKADSPAAPDLAPLSSSLASPRQTGGSRRRLPPEGRASEGSGLLAGGLRVWPVEAALAEIAQATARLSDAAGGLSDAGLVSVIERLQAVFSSPAGSGVASGRRPRTADRD</sequence>
<dbReference type="InterPro" id="IPR024983">
    <property type="entry name" value="CHAT_dom"/>
</dbReference>
<dbReference type="PANTHER" id="PTHR47691:SF3">
    <property type="entry name" value="HTH-TYPE TRANSCRIPTIONAL REGULATOR RV0890C-RELATED"/>
    <property type="match status" value="1"/>
</dbReference>
<dbReference type="PaxDb" id="2903-EOD38188"/>
<feature type="compositionally biased region" description="Low complexity" evidence="1">
    <location>
        <begin position="835"/>
        <end position="846"/>
    </location>
</feature>
<evidence type="ECO:0000313" key="4">
    <source>
        <dbReference type="Proteomes" id="UP000013827"/>
    </source>
</evidence>
<reference evidence="4" key="1">
    <citation type="journal article" date="2013" name="Nature">
        <title>Pan genome of the phytoplankton Emiliania underpins its global distribution.</title>
        <authorList>
            <person name="Read B.A."/>
            <person name="Kegel J."/>
            <person name="Klute M.J."/>
            <person name="Kuo A."/>
            <person name="Lefebvre S.C."/>
            <person name="Maumus F."/>
            <person name="Mayer C."/>
            <person name="Miller J."/>
            <person name="Monier A."/>
            <person name="Salamov A."/>
            <person name="Young J."/>
            <person name="Aguilar M."/>
            <person name="Claverie J.M."/>
            <person name="Frickenhaus S."/>
            <person name="Gonzalez K."/>
            <person name="Herman E.K."/>
            <person name="Lin Y.C."/>
            <person name="Napier J."/>
            <person name="Ogata H."/>
            <person name="Sarno A.F."/>
            <person name="Shmutz J."/>
            <person name="Schroeder D."/>
            <person name="de Vargas C."/>
            <person name="Verret F."/>
            <person name="von Dassow P."/>
            <person name="Valentin K."/>
            <person name="Van de Peer Y."/>
            <person name="Wheeler G."/>
            <person name="Dacks J.B."/>
            <person name="Delwiche C.F."/>
            <person name="Dyhrman S.T."/>
            <person name="Glockner G."/>
            <person name="John U."/>
            <person name="Richards T."/>
            <person name="Worden A.Z."/>
            <person name="Zhang X."/>
            <person name="Grigoriev I.V."/>
            <person name="Allen A.E."/>
            <person name="Bidle K."/>
            <person name="Borodovsky M."/>
            <person name="Bowler C."/>
            <person name="Brownlee C."/>
            <person name="Cock J.M."/>
            <person name="Elias M."/>
            <person name="Gladyshev V.N."/>
            <person name="Groth M."/>
            <person name="Guda C."/>
            <person name="Hadaegh A."/>
            <person name="Iglesias-Rodriguez M.D."/>
            <person name="Jenkins J."/>
            <person name="Jones B.M."/>
            <person name="Lawson T."/>
            <person name="Leese F."/>
            <person name="Lindquist E."/>
            <person name="Lobanov A."/>
            <person name="Lomsadze A."/>
            <person name="Malik S.B."/>
            <person name="Marsh M.E."/>
            <person name="Mackinder L."/>
            <person name="Mock T."/>
            <person name="Mueller-Roeber B."/>
            <person name="Pagarete A."/>
            <person name="Parker M."/>
            <person name="Probert I."/>
            <person name="Quesneville H."/>
            <person name="Raines C."/>
            <person name="Rensing S.A."/>
            <person name="Riano-Pachon D.M."/>
            <person name="Richier S."/>
            <person name="Rokitta S."/>
            <person name="Shiraiwa Y."/>
            <person name="Soanes D.M."/>
            <person name="van der Giezen M."/>
            <person name="Wahlund T.M."/>
            <person name="Williams B."/>
            <person name="Wilson W."/>
            <person name="Wolfe G."/>
            <person name="Wurch L.L."/>
        </authorList>
    </citation>
    <scope>NUCLEOTIDE SEQUENCE</scope>
</reference>
<accession>A0A0D3KR03</accession>
<feature type="region of interest" description="Disordered" evidence="1">
    <location>
        <begin position="938"/>
        <end position="962"/>
    </location>
</feature>
<dbReference type="PANTHER" id="PTHR47691">
    <property type="entry name" value="REGULATOR-RELATED"/>
    <property type="match status" value="1"/>
</dbReference>
<dbReference type="GeneID" id="17283458"/>
<feature type="region of interest" description="Disordered" evidence="1">
    <location>
        <begin position="1168"/>
        <end position="1206"/>
    </location>
</feature>
<name>A0A0D3KR03_EMIH1</name>
<feature type="compositionally biased region" description="Pro residues" evidence="1">
    <location>
        <begin position="913"/>
        <end position="923"/>
    </location>
</feature>
<feature type="region of interest" description="Disordered" evidence="1">
    <location>
        <begin position="2131"/>
        <end position="2171"/>
    </location>
</feature>
<feature type="region of interest" description="Disordered" evidence="1">
    <location>
        <begin position="1440"/>
        <end position="1472"/>
    </location>
</feature>
<feature type="compositionally biased region" description="Basic and acidic residues" evidence="1">
    <location>
        <begin position="1191"/>
        <end position="1205"/>
    </location>
</feature>
<evidence type="ECO:0000259" key="2">
    <source>
        <dbReference type="Pfam" id="PF12770"/>
    </source>
</evidence>
<keyword evidence="4" id="KW-1185">Reference proteome</keyword>
<dbReference type="HOGENOM" id="CLU_230764_0_0_1"/>
<dbReference type="InterPro" id="IPR027417">
    <property type="entry name" value="P-loop_NTPase"/>
</dbReference>
<feature type="region of interest" description="Disordered" evidence="1">
    <location>
        <begin position="97"/>
        <end position="129"/>
    </location>
</feature>
<feature type="compositionally biased region" description="Basic and acidic residues" evidence="1">
    <location>
        <begin position="1452"/>
        <end position="1463"/>
    </location>
</feature>
<feature type="compositionally biased region" description="Gly residues" evidence="1">
    <location>
        <begin position="1442"/>
        <end position="1451"/>
    </location>
</feature>
<feature type="region of interest" description="Disordered" evidence="1">
    <location>
        <begin position="1592"/>
        <end position="1617"/>
    </location>
</feature>
<feature type="region of interest" description="Disordered" evidence="1">
    <location>
        <begin position="183"/>
        <end position="216"/>
    </location>
</feature>
<feature type="compositionally biased region" description="Low complexity" evidence="1">
    <location>
        <begin position="2134"/>
        <end position="2152"/>
    </location>
</feature>